<name>A0ACC3S3R4_9PEZI</name>
<proteinExistence type="predicted"/>
<keyword evidence="2" id="KW-1185">Reference proteome</keyword>
<organism evidence="1 2">
    <name type="scientific">Zalaria obscura</name>
    <dbReference type="NCBI Taxonomy" id="2024903"/>
    <lineage>
        <taxon>Eukaryota</taxon>
        <taxon>Fungi</taxon>
        <taxon>Dikarya</taxon>
        <taxon>Ascomycota</taxon>
        <taxon>Pezizomycotina</taxon>
        <taxon>Dothideomycetes</taxon>
        <taxon>Dothideomycetidae</taxon>
        <taxon>Dothideales</taxon>
        <taxon>Zalariaceae</taxon>
        <taxon>Zalaria</taxon>
    </lineage>
</organism>
<evidence type="ECO:0000313" key="2">
    <source>
        <dbReference type="Proteomes" id="UP001320706"/>
    </source>
</evidence>
<comment type="caution">
    <text evidence="1">The sequence shown here is derived from an EMBL/GenBank/DDBJ whole genome shotgun (WGS) entry which is preliminary data.</text>
</comment>
<gene>
    <name evidence="1" type="ORF">M8818_007420</name>
</gene>
<dbReference type="Proteomes" id="UP001320706">
    <property type="component" value="Unassembled WGS sequence"/>
</dbReference>
<sequence length="660" mass="72215">MATIRIEETPHPGKHGGASTSAVGGVYPMHRLSQVTSFDRRSIISSTEEGGEDEDAGLRRASDYKHKQVFSGKYLLWLAYQSIGVIYGDIGTSPLYVFSSTFSAPPSYADLVGALSLVIWSLIMMMVLADGVLTPAQSVLGAVQGLEVVVPNIDHSAVVGATCGILILLFLIQPLGVSRIASAFAPVIIIWLAFNFAFGIYNLAKWDASVLKAFNPGYAFEYLIRNKEKGWRSLGGILLAFTGVEALFADLGAFSMRAIQISWLCYCLPCLLVAYIGQAAYIAVHPEAYSNPLFNSAPPHMVIPTLVIALLTQIQKLSYFPQIKVVHVPLHSAMPMASASSLMDATFLSSALTKVPDGAWFTLTLAAVLACILLEWRFGKEQQWKAEAADRFPTSHFVKKDQDGTLRLTRAFGHTSLSTIKGLGIFFDKAGETTPLVFSAWVSKLAAIPECLIFFHMRPLETPSVPPEERYTVSRLGLGLGYRLVLRHGFNDNVVTPDLAQILYEQVRLFIVRSDGRTGGPSTESEDSSNPEVTTEPEVTSSTPDSANKGHLPTGPTFTGSDAQLTGSGAATPRVDKKRDKPVYDDEARQRDLKTLDDAYNHQILYIIGKEEMHVKPGTGFVRTVLLKAFLWMRENSRTKVADLRVSTDRVIEVGFVKDV</sequence>
<reference evidence="1" key="1">
    <citation type="submission" date="2024-02" db="EMBL/GenBank/DDBJ databases">
        <title>Metagenome Assembled Genome of Zalaria obscura JY119.</title>
        <authorList>
            <person name="Vighnesh L."/>
            <person name="Jagadeeshwari U."/>
            <person name="Venkata Ramana C."/>
            <person name="Sasikala C."/>
        </authorList>
    </citation>
    <scope>NUCLEOTIDE SEQUENCE</scope>
    <source>
        <strain evidence="1">JY119</strain>
    </source>
</reference>
<dbReference type="EMBL" id="JAMKPW020000043">
    <property type="protein sequence ID" value="KAK8194232.1"/>
    <property type="molecule type" value="Genomic_DNA"/>
</dbReference>
<evidence type="ECO:0000313" key="1">
    <source>
        <dbReference type="EMBL" id="KAK8194232.1"/>
    </source>
</evidence>
<protein>
    <submittedName>
        <fullName evidence="1">Uncharacterized protein</fullName>
    </submittedName>
</protein>
<accession>A0ACC3S3R4</accession>